<protein>
    <recommendedName>
        <fullName evidence="2">Methyltransferase domain-containing protein</fullName>
    </recommendedName>
</protein>
<gene>
    <name evidence="3" type="ORF">CTEN210_06349</name>
</gene>
<dbReference type="InterPro" id="IPR029063">
    <property type="entry name" value="SAM-dependent_MTases_sf"/>
</dbReference>
<accession>A0AAD3CQ78</accession>
<comment type="caution">
    <text evidence="3">The sequence shown here is derived from an EMBL/GenBank/DDBJ whole genome shotgun (WGS) entry which is preliminary data.</text>
</comment>
<evidence type="ECO:0000256" key="1">
    <source>
        <dbReference type="SAM" id="SignalP"/>
    </source>
</evidence>
<keyword evidence="4" id="KW-1185">Reference proteome</keyword>
<evidence type="ECO:0000259" key="2">
    <source>
        <dbReference type="Pfam" id="PF13649"/>
    </source>
</evidence>
<dbReference type="Gene3D" id="3.40.50.150">
    <property type="entry name" value="Vaccinia Virus protein VP39"/>
    <property type="match status" value="1"/>
</dbReference>
<feature type="signal peptide" evidence="1">
    <location>
        <begin position="1"/>
        <end position="22"/>
    </location>
</feature>
<evidence type="ECO:0000313" key="3">
    <source>
        <dbReference type="EMBL" id="GFH49873.1"/>
    </source>
</evidence>
<organism evidence="3 4">
    <name type="scientific">Chaetoceros tenuissimus</name>
    <dbReference type="NCBI Taxonomy" id="426638"/>
    <lineage>
        <taxon>Eukaryota</taxon>
        <taxon>Sar</taxon>
        <taxon>Stramenopiles</taxon>
        <taxon>Ochrophyta</taxon>
        <taxon>Bacillariophyta</taxon>
        <taxon>Coscinodiscophyceae</taxon>
        <taxon>Chaetocerotophycidae</taxon>
        <taxon>Chaetocerotales</taxon>
        <taxon>Chaetocerotaceae</taxon>
        <taxon>Chaetoceros</taxon>
    </lineage>
</organism>
<sequence>MYSIFLALLFLSMDFLTAKALAEINISSTNKSFRSFDKRPTLSHRDAVDVYNKFAVSGHIGGKDSSEDSGYGGPAVKALVEMVGFGKTSCVEGQESIQKVFDYGCGQGKLAEYVLSIMEDETNNEETECLTGPNSVHWHGVDQSPEMIAKFKERFYSYTSSSMEASCEYIANGDAAELLSTIPASSYDRFISTYCLDLLSEEDMYKVLTLAEHLIHPDGEIILAGITYGWKDSVKTFLMTLGWNLIYRVKPKVVGGCRPQNLIPYMKEMDWEITKVVRTKPQGFPWMMSEIIFAKPKKATE</sequence>
<dbReference type="Proteomes" id="UP001054902">
    <property type="component" value="Unassembled WGS sequence"/>
</dbReference>
<dbReference type="InterPro" id="IPR041698">
    <property type="entry name" value="Methyltransf_25"/>
</dbReference>
<dbReference type="AlphaFoldDB" id="A0AAD3CQ78"/>
<name>A0AAD3CQ78_9STRA</name>
<keyword evidence="1" id="KW-0732">Signal</keyword>
<reference evidence="3 4" key="1">
    <citation type="journal article" date="2021" name="Sci. Rep.">
        <title>The genome of the diatom Chaetoceros tenuissimus carries an ancient integrated fragment of an extant virus.</title>
        <authorList>
            <person name="Hongo Y."/>
            <person name="Kimura K."/>
            <person name="Takaki Y."/>
            <person name="Yoshida Y."/>
            <person name="Baba S."/>
            <person name="Kobayashi G."/>
            <person name="Nagasaki K."/>
            <person name="Hano T."/>
            <person name="Tomaru Y."/>
        </authorList>
    </citation>
    <scope>NUCLEOTIDE SEQUENCE [LARGE SCALE GENOMIC DNA]</scope>
    <source>
        <strain evidence="3 4">NIES-3715</strain>
    </source>
</reference>
<feature type="chain" id="PRO_5042198126" description="Methyltransferase domain-containing protein" evidence="1">
    <location>
        <begin position="23"/>
        <end position="301"/>
    </location>
</feature>
<dbReference type="EMBL" id="BLLK01000038">
    <property type="protein sequence ID" value="GFH49873.1"/>
    <property type="molecule type" value="Genomic_DNA"/>
</dbReference>
<dbReference type="Pfam" id="PF13649">
    <property type="entry name" value="Methyltransf_25"/>
    <property type="match status" value="1"/>
</dbReference>
<feature type="domain" description="Methyltransferase" evidence="2">
    <location>
        <begin position="100"/>
        <end position="219"/>
    </location>
</feature>
<dbReference type="SUPFAM" id="SSF53335">
    <property type="entry name" value="S-adenosyl-L-methionine-dependent methyltransferases"/>
    <property type="match status" value="1"/>
</dbReference>
<evidence type="ECO:0000313" key="4">
    <source>
        <dbReference type="Proteomes" id="UP001054902"/>
    </source>
</evidence>
<proteinExistence type="predicted"/>